<dbReference type="EMBL" id="CP013264">
    <property type="protein sequence ID" value="ALR20768.1"/>
    <property type="molecule type" value="Genomic_DNA"/>
</dbReference>
<evidence type="ECO:0000313" key="1">
    <source>
        <dbReference type="EMBL" id="ALR20768.1"/>
    </source>
</evidence>
<dbReference type="AlphaFoldDB" id="A0A0S3EZD9"/>
<organism evidence="1 2">
    <name type="scientific">Sphingobium baderi</name>
    <dbReference type="NCBI Taxonomy" id="1332080"/>
    <lineage>
        <taxon>Bacteria</taxon>
        <taxon>Pseudomonadati</taxon>
        <taxon>Pseudomonadota</taxon>
        <taxon>Alphaproteobacteria</taxon>
        <taxon>Sphingomonadales</taxon>
        <taxon>Sphingomonadaceae</taxon>
        <taxon>Sphingobium</taxon>
    </lineage>
</organism>
<reference evidence="1 2" key="1">
    <citation type="submission" date="2015-11" db="EMBL/GenBank/DDBJ databases">
        <title>A Two-component Flavoprotein Monooxygenase System MeaXY Responsible for para-Hydroxylation of 2-Methyl-6-ethylaniline and 2,6-Diethylaniline in Sphingobium baderi DE-13.</title>
        <authorList>
            <person name="Cheng M."/>
            <person name="Meng Q."/>
            <person name="Yang Y."/>
            <person name="Chu C."/>
            <person name="Yan X."/>
            <person name="He J."/>
            <person name="Li S."/>
        </authorList>
    </citation>
    <scope>NUCLEOTIDE SEQUENCE [LARGE SCALE GENOMIC DNA]</scope>
    <source>
        <strain evidence="1 2">DE-13</strain>
    </source>
</reference>
<dbReference type="KEGG" id="sbd:ATN00_11135"/>
<proteinExistence type="predicted"/>
<sequence>MGSIVVAQTRIRSYFRRIEILTDRNASSFRSSQAIRRRKGARGHESGVVECGWRNLAAEIALPAFRSGHPVLADAIGTMALEVGTIRLACSFELGPVDIQMTERAEG</sequence>
<protein>
    <submittedName>
        <fullName evidence="1">Uncharacterized protein</fullName>
    </submittedName>
</protein>
<gene>
    <name evidence="1" type="ORF">ATN00_11135</name>
</gene>
<evidence type="ECO:0000313" key="2">
    <source>
        <dbReference type="Proteomes" id="UP000056968"/>
    </source>
</evidence>
<keyword evidence="2" id="KW-1185">Reference proteome</keyword>
<name>A0A0S3EZD9_9SPHN</name>
<accession>A0A0S3EZD9</accession>
<dbReference type="Proteomes" id="UP000056968">
    <property type="component" value="Chromosome"/>
</dbReference>